<comment type="caution">
    <text evidence="3">The sequence shown here is derived from an EMBL/GenBank/DDBJ whole genome shotgun (WGS) entry which is preliminary data.</text>
</comment>
<name>A0A922L2M1_DERFA</name>
<gene>
    <name evidence="3" type="ORF">DERF_009512</name>
</gene>
<dbReference type="EMBL" id="ASGP02000004">
    <property type="protein sequence ID" value="KAH9511026.1"/>
    <property type="molecule type" value="Genomic_DNA"/>
</dbReference>
<evidence type="ECO:0000313" key="4">
    <source>
        <dbReference type="Proteomes" id="UP000790347"/>
    </source>
</evidence>
<feature type="transmembrane region" description="Helical" evidence="2">
    <location>
        <begin position="114"/>
        <end position="140"/>
    </location>
</feature>
<organism evidence="3 4">
    <name type="scientific">Dermatophagoides farinae</name>
    <name type="common">American house dust mite</name>
    <dbReference type="NCBI Taxonomy" id="6954"/>
    <lineage>
        <taxon>Eukaryota</taxon>
        <taxon>Metazoa</taxon>
        <taxon>Ecdysozoa</taxon>
        <taxon>Arthropoda</taxon>
        <taxon>Chelicerata</taxon>
        <taxon>Arachnida</taxon>
        <taxon>Acari</taxon>
        <taxon>Acariformes</taxon>
        <taxon>Sarcoptiformes</taxon>
        <taxon>Astigmata</taxon>
        <taxon>Psoroptidia</taxon>
        <taxon>Analgoidea</taxon>
        <taxon>Pyroglyphidae</taxon>
        <taxon>Dermatophagoidinae</taxon>
        <taxon>Dermatophagoides</taxon>
    </lineage>
</organism>
<feature type="compositionally biased region" description="Low complexity" evidence="1">
    <location>
        <begin position="251"/>
        <end position="262"/>
    </location>
</feature>
<keyword evidence="4" id="KW-1185">Reference proteome</keyword>
<evidence type="ECO:0000256" key="2">
    <source>
        <dbReference type="SAM" id="Phobius"/>
    </source>
</evidence>
<evidence type="ECO:0000313" key="3">
    <source>
        <dbReference type="EMBL" id="KAH9511026.1"/>
    </source>
</evidence>
<keyword evidence="2" id="KW-0812">Transmembrane</keyword>
<keyword evidence="2" id="KW-0472">Membrane</keyword>
<reference evidence="3" key="2">
    <citation type="journal article" date="2022" name="Res Sq">
        <title>Comparative Genomics Reveals Insights into the Divergent Evolution of Astigmatic Mites and Household Pest Adaptations.</title>
        <authorList>
            <person name="Xiong Q."/>
            <person name="Wan A.T.-Y."/>
            <person name="Liu X.-Y."/>
            <person name="Fung C.S.-H."/>
            <person name="Xiao X."/>
            <person name="Malainual N."/>
            <person name="Hou J."/>
            <person name="Wang L."/>
            <person name="Wang M."/>
            <person name="Yang K."/>
            <person name="Cui Y."/>
            <person name="Leung E."/>
            <person name="Nong W."/>
            <person name="Shin S.-K."/>
            <person name="Au S."/>
            <person name="Jeong K.Y."/>
            <person name="Chew F.T."/>
            <person name="Hui J."/>
            <person name="Leung T.F."/>
            <person name="Tungtrongchitr A."/>
            <person name="Zhong N."/>
            <person name="Liu Z."/>
            <person name="Tsui S."/>
        </authorList>
    </citation>
    <scope>NUCLEOTIDE SEQUENCE</scope>
    <source>
        <strain evidence="3">Derf</strain>
        <tissue evidence="3">Whole organism</tissue>
    </source>
</reference>
<evidence type="ECO:0000256" key="1">
    <source>
        <dbReference type="SAM" id="MobiDB-lite"/>
    </source>
</evidence>
<sequence length="262" mass="30545">MHKQILVSFITHAPESLMIGIKCRYIRHLLSSYLSFASYISDRNDILLFIKKSVMQRLTILFANYSSQIKADDDDDQIKQHSLSIFVNTTTKETEESVNLEYQNSKWWSINPDVVLAFGLIIFYAVFVLFILFIILRILVTICMTTTNQQPKNNKRPKINIRSEYGSESSSNSCRTGIAASHSLSMAMMMVDVVDPLRPQHNRHRLHNHHHHHHHSDLSSSFLDPHHHYYHHNHYTNSPSNSFIKSITNDQQQQQQQQHSQH</sequence>
<dbReference type="Proteomes" id="UP000790347">
    <property type="component" value="Unassembled WGS sequence"/>
</dbReference>
<feature type="region of interest" description="Disordered" evidence="1">
    <location>
        <begin position="230"/>
        <end position="262"/>
    </location>
</feature>
<keyword evidence="2" id="KW-1133">Transmembrane helix</keyword>
<accession>A0A922L2M1</accession>
<protein>
    <submittedName>
        <fullName evidence="3">Uncharacterized protein</fullName>
    </submittedName>
</protein>
<proteinExistence type="predicted"/>
<reference evidence="3" key="1">
    <citation type="submission" date="2013-05" db="EMBL/GenBank/DDBJ databases">
        <authorList>
            <person name="Yim A.K.Y."/>
            <person name="Chan T.F."/>
            <person name="Ji K.M."/>
            <person name="Liu X.Y."/>
            <person name="Zhou J.W."/>
            <person name="Li R.Q."/>
            <person name="Yang K.Y."/>
            <person name="Li J."/>
            <person name="Li M."/>
            <person name="Law P.T.W."/>
            <person name="Wu Y.L."/>
            <person name="Cai Z.L."/>
            <person name="Qin H."/>
            <person name="Bao Y."/>
            <person name="Leung R.K.K."/>
            <person name="Ng P.K.S."/>
            <person name="Zou J."/>
            <person name="Zhong X.J."/>
            <person name="Ran P.X."/>
            <person name="Zhong N.S."/>
            <person name="Liu Z.G."/>
            <person name="Tsui S.K.W."/>
        </authorList>
    </citation>
    <scope>NUCLEOTIDE SEQUENCE</scope>
    <source>
        <strain evidence="3">Derf</strain>
        <tissue evidence="3">Whole organism</tissue>
    </source>
</reference>
<dbReference type="AlphaFoldDB" id="A0A922L2M1"/>